<sequence>METRARSLAKAATWQLLGLFTMSALGFLFTGSFTAGGALALASCFLGFCTYIVHERVWAGIKWGWSIAADSGNRQGMRGQAMAGESVQGKA</sequence>
<name>A0A1T4QK26_9HYPH</name>
<protein>
    <submittedName>
        <fullName evidence="3">Uncharacterized membrane protein</fullName>
    </submittedName>
</protein>
<dbReference type="STRING" id="1365950.SAMN05428963_10592"/>
<dbReference type="RefSeq" id="WP_078708004.1">
    <property type="nucleotide sequence ID" value="NZ_FUXL01000005.1"/>
</dbReference>
<gene>
    <name evidence="3" type="ORF">SAMN05428963_10592</name>
</gene>
<keyword evidence="1" id="KW-0472">Membrane</keyword>
<feature type="domain" description="DUF2061" evidence="2">
    <location>
        <begin position="8"/>
        <end position="59"/>
    </location>
</feature>
<evidence type="ECO:0000259" key="2">
    <source>
        <dbReference type="Pfam" id="PF09834"/>
    </source>
</evidence>
<dbReference type="AlphaFoldDB" id="A0A1T4QK26"/>
<evidence type="ECO:0000313" key="3">
    <source>
        <dbReference type="EMBL" id="SKA04065.1"/>
    </source>
</evidence>
<dbReference type="InterPro" id="IPR018638">
    <property type="entry name" value="DUF2061_membrane"/>
</dbReference>
<accession>A0A1T4QK26</accession>
<evidence type="ECO:0000313" key="4">
    <source>
        <dbReference type="Proteomes" id="UP000190135"/>
    </source>
</evidence>
<dbReference type="Proteomes" id="UP000190135">
    <property type="component" value="Unassembled WGS sequence"/>
</dbReference>
<reference evidence="3 4" key="1">
    <citation type="submission" date="2017-02" db="EMBL/GenBank/DDBJ databases">
        <authorList>
            <person name="Peterson S.W."/>
        </authorList>
    </citation>
    <scope>NUCLEOTIDE SEQUENCE [LARGE SCALE GENOMIC DNA]</scope>
    <source>
        <strain evidence="3 4">USBA 369</strain>
    </source>
</reference>
<dbReference type="OrthoDB" id="197461at2"/>
<feature type="transmembrane region" description="Helical" evidence="1">
    <location>
        <begin position="12"/>
        <end position="29"/>
    </location>
</feature>
<dbReference type="EMBL" id="FUXL01000005">
    <property type="protein sequence ID" value="SKA04065.1"/>
    <property type="molecule type" value="Genomic_DNA"/>
</dbReference>
<keyword evidence="1" id="KW-1133">Transmembrane helix</keyword>
<evidence type="ECO:0000256" key="1">
    <source>
        <dbReference type="SAM" id="Phobius"/>
    </source>
</evidence>
<organism evidence="3 4">
    <name type="scientific">Consotaella salsifontis</name>
    <dbReference type="NCBI Taxonomy" id="1365950"/>
    <lineage>
        <taxon>Bacteria</taxon>
        <taxon>Pseudomonadati</taxon>
        <taxon>Pseudomonadota</taxon>
        <taxon>Alphaproteobacteria</taxon>
        <taxon>Hyphomicrobiales</taxon>
        <taxon>Aurantimonadaceae</taxon>
        <taxon>Consotaella</taxon>
    </lineage>
</organism>
<keyword evidence="4" id="KW-1185">Reference proteome</keyword>
<keyword evidence="1" id="KW-0812">Transmembrane</keyword>
<dbReference type="Pfam" id="PF09834">
    <property type="entry name" value="DUF2061"/>
    <property type="match status" value="1"/>
</dbReference>
<feature type="transmembrane region" description="Helical" evidence="1">
    <location>
        <begin position="35"/>
        <end position="53"/>
    </location>
</feature>
<proteinExistence type="predicted"/>